<evidence type="ECO:0000259" key="3">
    <source>
        <dbReference type="Pfam" id="PF00024"/>
    </source>
</evidence>
<accession>A0A179GKW4</accession>
<name>A0A179GKW4_PURLI</name>
<organism evidence="4 5">
    <name type="scientific">Purpureocillium lilacinum</name>
    <name type="common">Paecilomyces lilacinus</name>
    <dbReference type="NCBI Taxonomy" id="33203"/>
    <lineage>
        <taxon>Eukaryota</taxon>
        <taxon>Fungi</taxon>
        <taxon>Dikarya</taxon>
        <taxon>Ascomycota</taxon>
        <taxon>Pezizomycotina</taxon>
        <taxon>Sordariomycetes</taxon>
        <taxon>Hypocreomycetidae</taxon>
        <taxon>Hypocreales</taxon>
        <taxon>Ophiocordycipitaceae</taxon>
        <taxon>Purpureocillium</taxon>
    </lineage>
</organism>
<evidence type="ECO:0000256" key="1">
    <source>
        <dbReference type="SAM" id="MobiDB-lite"/>
    </source>
</evidence>
<feature type="compositionally biased region" description="Acidic residues" evidence="1">
    <location>
        <begin position="118"/>
        <end position="135"/>
    </location>
</feature>
<sequence length="315" mass="34551">MKLAGLVYIIPLLAGVSAQDDADRSKYSEICPDKHEDKKTYDNGYEITYLCKATGKADTLLSTDTIKNPDDCAMACNSQKGCKGSAWRYTNNECTLYSEGETSDAELRASIFMRRESPEEEEEKPEEGEAEEETQPVDCSETEHALKDCEASEKELTDKLATCNKEKKECCDGKKKCEDEKKKCEDERKKCGADKAKCEAEKNKCQAALKSCGSGSQHKAKGPAIPNCPHIHGQTARYGNRNFATWCNHLLGGARTIYKQNALPFEECLAACSKDGGCKGVQYILNTDAPCKMQGVSNGQAGPATTWMMVAAALR</sequence>
<gene>
    <name evidence="4" type="ORF">VFPFJ_10320</name>
</gene>
<dbReference type="AlphaFoldDB" id="A0A179GKW4"/>
<dbReference type="Proteomes" id="UP000078340">
    <property type="component" value="Unassembled WGS sequence"/>
</dbReference>
<feature type="chain" id="PRO_5008102768" evidence="2">
    <location>
        <begin position="19"/>
        <end position="315"/>
    </location>
</feature>
<dbReference type="KEGG" id="plj:28892437"/>
<feature type="domain" description="Apple" evidence="3">
    <location>
        <begin position="63"/>
        <end position="107"/>
    </location>
</feature>
<reference evidence="4 5" key="1">
    <citation type="submission" date="2016-02" db="EMBL/GenBank/DDBJ databases">
        <title>Biosynthesis of antibiotic leucinostatins and their inhibition on Phytophthora in bio-control Purpureocillium lilacinum.</title>
        <authorList>
            <person name="Wang G."/>
            <person name="Liu Z."/>
            <person name="Lin R."/>
            <person name="Li E."/>
            <person name="Mao Z."/>
            <person name="Ling J."/>
            <person name="Yin W."/>
            <person name="Xie B."/>
        </authorList>
    </citation>
    <scope>NUCLEOTIDE SEQUENCE [LARGE SCALE GENOMIC DNA]</scope>
    <source>
        <strain evidence="4">PLFJ-1</strain>
    </source>
</reference>
<feature type="signal peptide" evidence="2">
    <location>
        <begin position="1"/>
        <end position="18"/>
    </location>
</feature>
<dbReference type="Gene3D" id="3.50.4.10">
    <property type="entry name" value="Hepatocyte Growth Factor"/>
    <property type="match status" value="1"/>
</dbReference>
<keyword evidence="2" id="KW-0732">Signal</keyword>
<comment type="caution">
    <text evidence="4">The sequence shown here is derived from an EMBL/GenBank/DDBJ whole genome shotgun (WGS) entry which is preliminary data.</text>
</comment>
<dbReference type="GeneID" id="28892437"/>
<protein>
    <submittedName>
        <fullName evidence="4">PAN domain-containing protein</fullName>
    </submittedName>
</protein>
<evidence type="ECO:0000313" key="4">
    <source>
        <dbReference type="EMBL" id="OAQ77953.1"/>
    </source>
</evidence>
<feature type="region of interest" description="Disordered" evidence="1">
    <location>
        <begin position="114"/>
        <end position="141"/>
    </location>
</feature>
<proteinExistence type="predicted"/>
<evidence type="ECO:0000313" key="5">
    <source>
        <dbReference type="Proteomes" id="UP000078340"/>
    </source>
</evidence>
<dbReference type="EMBL" id="LSBI01000012">
    <property type="protein sequence ID" value="OAQ77953.1"/>
    <property type="molecule type" value="Genomic_DNA"/>
</dbReference>
<evidence type="ECO:0000256" key="2">
    <source>
        <dbReference type="SAM" id="SignalP"/>
    </source>
</evidence>
<dbReference type="Pfam" id="PF00024">
    <property type="entry name" value="PAN_1"/>
    <property type="match status" value="1"/>
</dbReference>
<dbReference type="InterPro" id="IPR003609">
    <property type="entry name" value="Pan_app"/>
</dbReference>